<evidence type="ECO:0000256" key="6">
    <source>
        <dbReference type="RuleBase" id="RU003345"/>
    </source>
</evidence>
<dbReference type="InterPro" id="IPR015590">
    <property type="entry name" value="Aldehyde_DH_dom"/>
</dbReference>
<dbReference type="Gene3D" id="3.40.605.10">
    <property type="entry name" value="Aldehyde Dehydrogenase, Chain A, domain 1"/>
    <property type="match status" value="1"/>
</dbReference>
<dbReference type="AlphaFoldDB" id="A0A848L2U3"/>
<dbReference type="EMBL" id="JABBNB010000042">
    <property type="protein sequence ID" value="NMO04827.1"/>
    <property type="molecule type" value="Genomic_DNA"/>
</dbReference>
<comment type="catalytic activity">
    <reaction evidence="4">
        <text>an aldehyde + NAD(+) + H2O = a carboxylate + NADH + 2 H(+)</text>
        <dbReference type="Rhea" id="RHEA:16185"/>
        <dbReference type="ChEBI" id="CHEBI:15377"/>
        <dbReference type="ChEBI" id="CHEBI:15378"/>
        <dbReference type="ChEBI" id="CHEBI:17478"/>
        <dbReference type="ChEBI" id="CHEBI:29067"/>
        <dbReference type="ChEBI" id="CHEBI:57540"/>
        <dbReference type="ChEBI" id="CHEBI:57945"/>
        <dbReference type="EC" id="1.2.1.3"/>
    </reaction>
</comment>
<evidence type="ECO:0000256" key="5">
    <source>
        <dbReference type="PROSITE-ProRule" id="PRU10007"/>
    </source>
</evidence>
<keyword evidence="2 6" id="KW-0560">Oxidoreductase</keyword>
<evidence type="ECO:0000313" key="8">
    <source>
        <dbReference type="EMBL" id="NMO04827.1"/>
    </source>
</evidence>
<dbReference type="GO" id="GO:0004029">
    <property type="term" value="F:aldehyde dehydrogenase (NAD+) activity"/>
    <property type="evidence" value="ECO:0007669"/>
    <property type="project" value="UniProtKB-EC"/>
</dbReference>
<dbReference type="PANTHER" id="PTHR42804:SF1">
    <property type="entry name" value="ALDEHYDE DEHYDROGENASE-RELATED"/>
    <property type="match status" value="1"/>
</dbReference>
<evidence type="ECO:0000256" key="4">
    <source>
        <dbReference type="ARBA" id="ARBA00049194"/>
    </source>
</evidence>
<comment type="similarity">
    <text evidence="1 6">Belongs to the aldehyde dehydrogenase family.</text>
</comment>
<dbReference type="RefSeq" id="WP_170197334.1">
    <property type="nucleotide sequence ID" value="NZ_JABBNB010000042.1"/>
</dbReference>
<sequence>MATFVSAGHAPPLVSAAAHIGTGIFTSGATIGVVDPFSGNEIGTTHECGADLVDEAVQTAGAAFTSWSQTSVDARAAVLRRVADILQTRGDVIATTVTREMGMPCTLAQATQQILPAAVLRATADAAQQFPWTERIDGGTVRRVAGGVVAAITPWNMPVHQIVAKVSAALAAGCTVVLKPSEATPFDAAQLRQCFLDAGLPADAFAIVNGTGPITGQALSAHPGIAHVSFTGSVRGGRAVARAAAQTLTRTTLELGGKSPAVVLPDADFPDVLPRVVASGLVNSGQACNATSRLLLPSHRSTEAEAILAQALTQLAIGDPASPTTTHGPLASLAQTERVLAAVDTAHAAGARVVAGSGRPMSIGRSECFVSPVIFGDLPPDAATVRDEIFGPVLVVQYYDDVPAAIDLANDSDYGLSAEVWSANNALALDVANALDVGQVKINGVRTRERPAVPFGGVKNSGYGRELGAAGIAEFTELKAIMQ</sequence>
<name>A0A848L2U3_9ACTN</name>
<dbReference type="FunFam" id="3.40.605.10:FF:000007">
    <property type="entry name" value="NAD/NADP-dependent betaine aldehyde dehydrogenase"/>
    <property type="match status" value="1"/>
</dbReference>
<dbReference type="PANTHER" id="PTHR42804">
    <property type="entry name" value="ALDEHYDE DEHYDROGENASE"/>
    <property type="match status" value="1"/>
</dbReference>
<reference evidence="8 9" key="1">
    <citation type="submission" date="2020-04" db="EMBL/GenBank/DDBJ databases">
        <title>Gordonia sp. nov. TBRC 11910.</title>
        <authorList>
            <person name="Suriyachadkun C."/>
        </authorList>
    </citation>
    <scope>NUCLEOTIDE SEQUENCE [LARGE SCALE GENOMIC DNA]</scope>
    <source>
        <strain evidence="8 9">TBRC 11910</strain>
    </source>
</reference>
<proteinExistence type="inferred from homology"/>
<organism evidence="8 9">
    <name type="scientific">Gordonia asplenii</name>
    <dbReference type="NCBI Taxonomy" id="2725283"/>
    <lineage>
        <taxon>Bacteria</taxon>
        <taxon>Bacillati</taxon>
        <taxon>Actinomycetota</taxon>
        <taxon>Actinomycetes</taxon>
        <taxon>Mycobacteriales</taxon>
        <taxon>Gordoniaceae</taxon>
        <taxon>Gordonia</taxon>
    </lineage>
</organism>
<dbReference type="EC" id="1.2.1.3" evidence="3"/>
<dbReference type="InterPro" id="IPR029510">
    <property type="entry name" value="Ald_DH_CS_GLU"/>
</dbReference>
<dbReference type="InterPro" id="IPR016163">
    <property type="entry name" value="Ald_DH_C"/>
</dbReference>
<dbReference type="InterPro" id="IPR016161">
    <property type="entry name" value="Ald_DH/histidinol_DH"/>
</dbReference>
<evidence type="ECO:0000256" key="3">
    <source>
        <dbReference type="ARBA" id="ARBA00024226"/>
    </source>
</evidence>
<keyword evidence="9" id="KW-1185">Reference proteome</keyword>
<feature type="domain" description="Aldehyde dehydrogenase" evidence="7">
    <location>
        <begin position="29"/>
        <end position="481"/>
    </location>
</feature>
<dbReference type="Proteomes" id="UP000550729">
    <property type="component" value="Unassembled WGS sequence"/>
</dbReference>
<dbReference type="InterPro" id="IPR016160">
    <property type="entry name" value="Ald_DH_CS_CYS"/>
</dbReference>
<accession>A0A848L2U3</accession>
<dbReference type="InterPro" id="IPR016162">
    <property type="entry name" value="Ald_DH_N"/>
</dbReference>
<gene>
    <name evidence="8" type="ORF">HH308_26740</name>
</gene>
<comment type="caution">
    <text evidence="8">The sequence shown here is derived from an EMBL/GenBank/DDBJ whole genome shotgun (WGS) entry which is preliminary data.</text>
</comment>
<protein>
    <recommendedName>
        <fullName evidence="3">aldehyde dehydrogenase (NAD(+))</fullName>
        <ecNumber evidence="3">1.2.1.3</ecNumber>
    </recommendedName>
</protein>
<evidence type="ECO:0000256" key="1">
    <source>
        <dbReference type="ARBA" id="ARBA00009986"/>
    </source>
</evidence>
<dbReference type="Pfam" id="PF00171">
    <property type="entry name" value="Aldedh"/>
    <property type="match status" value="1"/>
</dbReference>
<dbReference type="SUPFAM" id="SSF53720">
    <property type="entry name" value="ALDH-like"/>
    <property type="match status" value="1"/>
</dbReference>
<dbReference type="Gene3D" id="3.40.309.10">
    <property type="entry name" value="Aldehyde Dehydrogenase, Chain A, domain 2"/>
    <property type="match status" value="1"/>
</dbReference>
<dbReference type="PROSITE" id="PS00070">
    <property type="entry name" value="ALDEHYDE_DEHYDR_CYS"/>
    <property type="match status" value="1"/>
</dbReference>
<dbReference type="PROSITE" id="PS00687">
    <property type="entry name" value="ALDEHYDE_DEHYDR_GLU"/>
    <property type="match status" value="1"/>
</dbReference>
<evidence type="ECO:0000259" key="7">
    <source>
        <dbReference type="Pfam" id="PF00171"/>
    </source>
</evidence>
<evidence type="ECO:0000256" key="2">
    <source>
        <dbReference type="ARBA" id="ARBA00023002"/>
    </source>
</evidence>
<evidence type="ECO:0000313" key="9">
    <source>
        <dbReference type="Proteomes" id="UP000550729"/>
    </source>
</evidence>
<feature type="active site" evidence="5">
    <location>
        <position position="254"/>
    </location>
</feature>